<keyword evidence="3" id="KW-0325">Glycoprotein</keyword>
<sequence length="326" mass="37168">MPGTFISTKAKKSRIAFLLGLAVGIVLSQLFGFHLGDVRYCRPIRCIGNPQDSEISARDFRKSVESEFALLERPLRPDDTARAPSQPRKILLDCGANVASTVQLFRETYPGGKDFLIHSFELDHRLAPYFAPYSNHVLHCPMAVSDKDGNMTAYTEATWFPERGLKRGVDMQWGGGSLFVSERERESKETGGKRLFSYRHTVPTIDLSKWIQENTNQEDYVIFKLDVEGAEFDILQKMLADGTFKWVDKYYGEFHLNQAVKEWGKTSKKKLINELKSKGIASSMHTPSWSAETREYKDLDDLHPPSQVGYNVWLKYPICFGLQCHI</sequence>
<dbReference type="InterPro" id="IPR006342">
    <property type="entry name" value="FkbM_mtfrase"/>
</dbReference>
<gene>
    <name evidence="6" type="primary">LOC118409591</name>
</gene>
<evidence type="ECO:0000256" key="3">
    <source>
        <dbReference type="ARBA" id="ARBA00023180"/>
    </source>
</evidence>
<reference evidence="6" key="2">
    <citation type="submission" date="2025-08" db="UniProtKB">
        <authorList>
            <consortium name="RefSeq"/>
        </authorList>
    </citation>
    <scope>IDENTIFICATION</scope>
    <source>
        <strain evidence="6">S238N-H82</strain>
        <tissue evidence="6">Testes</tissue>
    </source>
</reference>
<dbReference type="PANTHER" id="PTHR14093">
    <property type="entry name" value="HLA CLASS II GAMMA CHAIN"/>
    <property type="match status" value="1"/>
</dbReference>
<keyword evidence="5" id="KW-1185">Reference proteome</keyword>
<reference evidence="5" key="1">
    <citation type="journal article" date="2020" name="Nat. Ecol. Evol.">
        <title>Deeply conserved synteny resolves early events in vertebrate evolution.</title>
        <authorList>
            <person name="Simakov O."/>
            <person name="Marletaz F."/>
            <person name="Yue J.X."/>
            <person name="O'Connell B."/>
            <person name="Jenkins J."/>
            <person name="Brandt A."/>
            <person name="Calef R."/>
            <person name="Tung C.H."/>
            <person name="Huang T.K."/>
            <person name="Schmutz J."/>
            <person name="Satoh N."/>
            <person name="Yu J.K."/>
            <person name="Putnam N.H."/>
            <person name="Green R.E."/>
            <person name="Rokhsar D.S."/>
        </authorList>
    </citation>
    <scope>NUCLEOTIDE SEQUENCE [LARGE SCALE GENOMIC DNA]</scope>
    <source>
        <strain evidence="5">S238N-H82</strain>
    </source>
</reference>
<dbReference type="GO" id="GO:0005576">
    <property type="term" value="C:extracellular region"/>
    <property type="evidence" value="ECO:0007669"/>
    <property type="project" value="UniProtKB-SubCell"/>
</dbReference>
<dbReference type="PANTHER" id="PTHR14093:SF21">
    <property type="entry name" value="EXPRESSED PROTEIN"/>
    <property type="match status" value="1"/>
</dbReference>
<dbReference type="Gene3D" id="3.40.50.150">
    <property type="entry name" value="Vaccinia Virus protein VP39"/>
    <property type="match status" value="1"/>
</dbReference>
<dbReference type="InterPro" id="IPR029063">
    <property type="entry name" value="SAM-dependent_MTases_sf"/>
</dbReference>
<protein>
    <submittedName>
        <fullName evidence="6">Uncharacterized protein LOC118409591</fullName>
    </submittedName>
</protein>
<dbReference type="InterPro" id="IPR052001">
    <property type="entry name" value="MHC-II_Gamma/Thyroglobulin"/>
</dbReference>
<evidence type="ECO:0000256" key="1">
    <source>
        <dbReference type="ARBA" id="ARBA00004613"/>
    </source>
</evidence>
<proteinExistence type="predicted"/>
<evidence type="ECO:0000256" key="2">
    <source>
        <dbReference type="ARBA" id="ARBA00022525"/>
    </source>
</evidence>
<dbReference type="RefSeq" id="XP_035666612.1">
    <property type="nucleotide sequence ID" value="XM_035810719.1"/>
</dbReference>
<dbReference type="Proteomes" id="UP000001554">
    <property type="component" value="Chromosome 2"/>
</dbReference>
<evidence type="ECO:0000259" key="4">
    <source>
        <dbReference type="Pfam" id="PF05050"/>
    </source>
</evidence>
<dbReference type="GeneID" id="118409591"/>
<organism evidence="5 6">
    <name type="scientific">Branchiostoma floridae</name>
    <name type="common">Florida lancelet</name>
    <name type="synonym">Amphioxus</name>
    <dbReference type="NCBI Taxonomy" id="7739"/>
    <lineage>
        <taxon>Eukaryota</taxon>
        <taxon>Metazoa</taxon>
        <taxon>Chordata</taxon>
        <taxon>Cephalochordata</taxon>
        <taxon>Leptocardii</taxon>
        <taxon>Amphioxiformes</taxon>
        <taxon>Branchiostomatidae</taxon>
        <taxon>Branchiostoma</taxon>
    </lineage>
</organism>
<accession>A0A9J7KMA5</accession>
<evidence type="ECO:0000313" key="5">
    <source>
        <dbReference type="Proteomes" id="UP000001554"/>
    </source>
</evidence>
<dbReference type="SUPFAM" id="SSF53335">
    <property type="entry name" value="S-adenosyl-L-methionine-dependent methyltransferases"/>
    <property type="match status" value="1"/>
</dbReference>
<dbReference type="AlphaFoldDB" id="A0A9J7KMA5"/>
<keyword evidence="2" id="KW-0964">Secreted</keyword>
<dbReference type="NCBIfam" id="TIGR01444">
    <property type="entry name" value="fkbM_fam"/>
    <property type="match status" value="1"/>
</dbReference>
<name>A0A9J7KMA5_BRAFL</name>
<dbReference type="OrthoDB" id="10052990at2759"/>
<comment type="subcellular location">
    <subcellularLocation>
        <location evidence="1">Secreted</location>
    </subcellularLocation>
</comment>
<feature type="domain" description="Methyltransferase FkbM" evidence="4">
    <location>
        <begin position="93"/>
        <end position="244"/>
    </location>
</feature>
<evidence type="ECO:0000313" key="6">
    <source>
        <dbReference type="RefSeq" id="XP_035666612.1"/>
    </source>
</evidence>
<dbReference type="Pfam" id="PF05050">
    <property type="entry name" value="Methyltransf_21"/>
    <property type="match status" value="1"/>
</dbReference>
<dbReference type="KEGG" id="bfo:118409591"/>